<comment type="caution">
    <text evidence="1">The sequence shown here is derived from an EMBL/GenBank/DDBJ whole genome shotgun (WGS) entry which is preliminary data.</text>
</comment>
<sequence length="130" mass="14051">MQPASTPQDDQERLEQILGQAAKAMRELQGAQTRIGAVTGVGTSVDGLVTATSDGHGAIISLKLDPRAMRLDAAVLARHMTMAMQEAQRVAEQQTRDVLSELPHTRAMPKPLGSSLVRERVEEATRRLLG</sequence>
<dbReference type="Pfam" id="PF02575">
    <property type="entry name" value="YbaB_DNA_bd"/>
    <property type="match status" value="1"/>
</dbReference>
<dbReference type="AlphaFoldDB" id="A0A4R4WBX4"/>
<dbReference type="EMBL" id="SMKO01000001">
    <property type="protein sequence ID" value="TDD12815.1"/>
    <property type="molecule type" value="Genomic_DNA"/>
</dbReference>
<dbReference type="Proteomes" id="UP000295258">
    <property type="component" value="Unassembled WGS sequence"/>
</dbReference>
<proteinExistence type="predicted"/>
<dbReference type="SUPFAM" id="SSF82607">
    <property type="entry name" value="YbaB-like"/>
    <property type="match status" value="1"/>
</dbReference>
<dbReference type="InterPro" id="IPR036894">
    <property type="entry name" value="YbaB-like_sf"/>
</dbReference>
<dbReference type="GO" id="GO:0003677">
    <property type="term" value="F:DNA binding"/>
    <property type="evidence" value="ECO:0007669"/>
    <property type="project" value="UniProtKB-KW"/>
</dbReference>
<gene>
    <name evidence="1" type="ORF">E1292_00720</name>
</gene>
<organism evidence="1 2">
    <name type="scientific">Nonomuraea deserti</name>
    <dbReference type="NCBI Taxonomy" id="1848322"/>
    <lineage>
        <taxon>Bacteria</taxon>
        <taxon>Bacillati</taxon>
        <taxon>Actinomycetota</taxon>
        <taxon>Actinomycetes</taxon>
        <taxon>Streptosporangiales</taxon>
        <taxon>Streptosporangiaceae</taxon>
        <taxon>Nonomuraea</taxon>
    </lineage>
</organism>
<protein>
    <submittedName>
        <fullName evidence="1">YbaB/EbfC family DNA-binding protein</fullName>
    </submittedName>
</protein>
<reference evidence="1 2" key="1">
    <citation type="submission" date="2019-03" db="EMBL/GenBank/DDBJ databases">
        <title>Draft genome sequences of novel Actinobacteria.</title>
        <authorList>
            <person name="Sahin N."/>
            <person name="Ay H."/>
            <person name="Saygin H."/>
        </authorList>
    </citation>
    <scope>NUCLEOTIDE SEQUENCE [LARGE SCALE GENOMIC DNA]</scope>
    <source>
        <strain evidence="1 2">KC310</strain>
    </source>
</reference>
<dbReference type="InterPro" id="IPR004401">
    <property type="entry name" value="YbaB/EbfC"/>
</dbReference>
<dbReference type="Gene3D" id="3.30.1310.10">
    <property type="entry name" value="Nucleoid-associated protein YbaB-like domain"/>
    <property type="match status" value="1"/>
</dbReference>
<keyword evidence="2" id="KW-1185">Reference proteome</keyword>
<keyword evidence="1" id="KW-0238">DNA-binding</keyword>
<evidence type="ECO:0000313" key="1">
    <source>
        <dbReference type="EMBL" id="TDD12815.1"/>
    </source>
</evidence>
<name>A0A4R4WBX4_9ACTN</name>
<evidence type="ECO:0000313" key="2">
    <source>
        <dbReference type="Proteomes" id="UP000295258"/>
    </source>
</evidence>
<accession>A0A4R4WBX4</accession>
<dbReference type="RefSeq" id="WP_132590876.1">
    <property type="nucleotide sequence ID" value="NZ_SMKO01000001.1"/>
</dbReference>